<dbReference type="OrthoDB" id="5821221at2759"/>
<protein>
    <submittedName>
        <fullName evidence="1">Uncharacterized protein</fullName>
    </submittedName>
</protein>
<dbReference type="PANTHER" id="PTHR34152:SF4">
    <property type="entry name" value="SMALL INTEGRAL MEMBRANE PROTEIN"/>
    <property type="match status" value="1"/>
</dbReference>
<dbReference type="Proteomes" id="UP000008281">
    <property type="component" value="Unassembled WGS sequence"/>
</dbReference>
<organism evidence="2">
    <name type="scientific">Caenorhabditis remanei</name>
    <name type="common">Caenorhabditis vulgaris</name>
    <dbReference type="NCBI Taxonomy" id="31234"/>
    <lineage>
        <taxon>Eukaryota</taxon>
        <taxon>Metazoa</taxon>
        <taxon>Ecdysozoa</taxon>
        <taxon>Nematoda</taxon>
        <taxon>Chromadorea</taxon>
        <taxon>Rhabditida</taxon>
        <taxon>Rhabditina</taxon>
        <taxon>Rhabditomorpha</taxon>
        <taxon>Rhabditoidea</taxon>
        <taxon>Rhabditidae</taxon>
        <taxon>Peloderinae</taxon>
        <taxon>Caenorhabditis</taxon>
    </lineage>
</organism>
<sequence length="187" mass="21522">MNQDFDLESLDFRPVQSNPKLPMKSIILTAIILPLSVFFMLIGSFTIYDCSLEPRLPIWMILLGSFLAIDRGLTWIFELNMYCFQRNNTRPDEEIKVLREWEFKKAGLQLRISNYAPLTFCGLLFFALIGTYLLLNVFFIPESGECSDLLIQISALFCSLILIPSCLFLIGSLISWIFLVFLNCFCS</sequence>
<dbReference type="AlphaFoldDB" id="E3MR94"/>
<dbReference type="HOGENOM" id="CLU_118739_0_0_1"/>
<gene>
    <name evidence="1" type="ORF">CRE_13552</name>
</gene>
<keyword evidence="2" id="KW-1185">Reference proteome</keyword>
<proteinExistence type="predicted"/>
<dbReference type="OMA" id="AWILELN"/>
<dbReference type="PANTHER" id="PTHR34152">
    <property type="entry name" value="PROTEIN CBG12353-RELATED"/>
    <property type="match status" value="1"/>
</dbReference>
<accession>E3MR94</accession>
<dbReference type="EMBL" id="DS268468">
    <property type="protein sequence ID" value="EFP07278.1"/>
    <property type="molecule type" value="Genomic_DNA"/>
</dbReference>
<evidence type="ECO:0000313" key="1">
    <source>
        <dbReference type="EMBL" id="EFP07278.1"/>
    </source>
</evidence>
<reference evidence="1" key="1">
    <citation type="submission" date="2007-07" db="EMBL/GenBank/DDBJ databases">
        <title>PCAP assembly of the Caenorhabditis remanei genome.</title>
        <authorList>
            <consortium name="The Caenorhabditis remanei Sequencing Consortium"/>
            <person name="Wilson R.K."/>
        </authorList>
    </citation>
    <scope>NUCLEOTIDE SEQUENCE [LARGE SCALE GENOMIC DNA]</scope>
    <source>
        <strain evidence="1">PB4641</strain>
    </source>
</reference>
<dbReference type="eggNOG" id="ENOG502TI1E">
    <property type="taxonomic scope" value="Eukaryota"/>
</dbReference>
<name>E3MR94_CAERE</name>
<evidence type="ECO:0000313" key="2">
    <source>
        <dbReference type="Proteomes" id="UP000008281"/>
    </source>
</evidence>